<feature type="chain" id="PRO_5031033352" description="Protein kinase domain-containing protein" evidence="9">
    <location>
        <begin position="22"/>
        <end position="616"/>
    </location>
</feature>
<evidence type="ECO:0000256" key="8">
    <source>
        <dbReference type="ARBA" id="ARBA00023136"/>
    </source>
</evidence>
<evidence type="ECO:0000256" key="3">
    <source>
        <dbReference type="ARBA" id="ARBA00022614"/>
    </source>
</evidence>
<evidence type="ECO:0000313" key="12">
    <source>
        <dbReference type="Proteomes" id="UP000596661"/>
    </source>
</evidence>
<keyword evidence="12" id="KW-1185">Reference proteome</keyword>
<evidence type="ECO:0000256" key="2">
    <source>
        <dbReference type="ARBA" id="ARBA00022553"/>
    </source>
</evidence>
<dbReference type="InterPro" id="IPR001611">
    <property type="entry name" value="Leu-rich_rpt"/>
</dbReference>
<dbReference type="GO" id="GO:0016020">
    <property type="term" value="C:membrane"/>
    <property type="evidence" value="ECO:0007669"/>
    <property type="project" value="UniProtKB-SubCell"/>
</dbReference>
<keyword evidence="4" id="KW-0812">Transmembrane</keyword>
<dbReference type="InterPro" id="IPR046959">
    <property type="entry name" value="PRK1-6/SRF4-like"/>
</dbReference>
<dbReference type="PANTHER" id="PTHR48007">
    <property type="entry name" value="LEUCINE-RICH REPEAT RECEPTOR-LIKE PROTEIN KINASE PXC1"/>
    <property type="match status" value="1"/>
</dbReference>
<evidence type="ECO:0000256" key="9">
    <source>
        <dbReference type="SAM" id="SignalP"/>
    </source>
</evidence>
<dbReference type="PANTHER" id="PTHR48007:SF8">
    <property type="entry name" value="RECEPTOR PROTEIN KINASE-LIKE PROTEIN ZAR1"/>
    <property type="match status" value="1"/>
</dbReference>
<dbReference type="Pfam" id="PF08263">
    <property type="entry name" value="LRRNT_2"/>
    <property type="match status" value="1"/>
</dbReference>
<feature type="domain" description="Protein kinase" evidence="10">
    <location>
        <begin position="311"/>
        <end position="615"/>
    </location>
</feature>
<evidence type="ECO:0000256" key="4">
    <source>
        <dbReference type="ARBA" id="ARBA00022692"/>
    </source>
</evidence>
<keyword evidence="7" id="KW-1133">Transmembrane helix</keyword>
<keyword evidence="6" id="KW-0677">Repeat</keyword>
<dbReference type="InterPro" id="IPR013210">
    <property type="entry name" value="LRR_N_plant-typ"/>
</dbReference>
<dbReference type="Pfam" id="PF00560">
    <property type="entry name" value="LRR_1"/>
    <property type="match status" value="3"/>
</dbReference>
<evidence type="ECO:0000256" key="1">
    <source>
        <dbReference type="ARBA" id="ARBA00004167"/>
    </source>
</evidence>
<keyword evidence="8" id="KW-0472">Membrane</keyword>
<dbReference type="InterPro" id="IPR001245">
    <property type="entry name" value="Ser-Thr/Tyr_kinase_cat_dom"/>
</dbReference>
<sequence length="616" mass="66996">MVSPLQFLSFFFIFFVSISYGLNSDGLSLLALKAAIDTDPTGILGSWSESDPNPCSWRGVACTRGRVIDLYLPNKGFTGYIPSELGHLDSLKRLSLARNNFSRPISLHLFNATSLVILDLSHNSLSGPIPSQISALKYLRHLDFSSNQLNGSLPESLGQLQSLAGTLNLSYNSFSGGIPPSYGRIPVPVSIDLRHNNLTGKIPQVGSLLNQGPTAFSGNPSLCGFPLETQCPEAQNPNLSKSTSDGISLVIGAVFVSVWLFRRKSTAGFGNEGKMGKEKEETEVVVEEEGQKGKFVVMDEGFSLELEDLLRASAYVVGKSRSGIVYRVVARGGGSGVAATVVAVRRLSESEDATWRFKDFESEIDAIGRVHHPNIVPLRAYYYANDEKLLVTDFIRNGSLYTALHGGPASSLPPLSWSARLKIAQGSARGLMYIHEHSPRKYVHGNIKSTKILLDDDLQPCISGFGLTRLVSGSSKFTSSGSKKHNANSSFVTAGLKITAPSTVYMAPEARIPGSKFTQKCDVYSFGIVLLEILTGKVPDEGPENDDKGLESVIRKAFKEEKPLSEIIDPALLHEVHAKKQVVAAFHIALNCTELDPEIRPRMKTVSESLDRIRLQ</sequence>
<dbReference type="Proteomes" id="UP000596661">
    <property type="component" value="Chromosome 3"/>
</dbReference>
<dbReference type="EnsemblPlants" id="evm.model.03.1610">
    <property type="protein sequence ID" value="cds.evm.model.03.1610"/>
    <property type="gene ID" value="evm.TU.03.1610"/>
</dbReference>
<reference evidence="11" key="1">
    <citation type="submission" date="2018-11" db="EMBL/GenBank/DDBJ databases">
        <authorList>
            <person name="Grassa J C."/>
        </authorList>
    </citation>
    <scope>NUCLEOTIDE SEQUENCE [LARGE SCALE GENOMIC DNA]</scope>
</reference>
<protein>
    <recommendedName>
        <fullName evidence="10">Protein kinase domain-containing protein</fullName>
    </recommendedName>
</protein>
<evidence type="ECO:0000256" key="5">
    <source>
        <dbReference type="ARBA" id="ARBA00022729"/>
    </source>
</evidence>
<dbReference type="GO" id="GO:0005524">
    <property type="term" value="F:ATP binding"/>
    <property type="evidence" value="ECO:0007669"/>
    <property type="project" value="InterPro"/>
</dbReference>
<comment type="subcellular location">
    <subcellularLocation>
        <location evidence="1">Membrane</location>
        <topology evidence="1">Single-pass membrane protein</topology>
    </subcellularLocation>
</comment>
<evidence type="ECO:0000256" key="6">
    <source>
        <dbReference type="ARBA" id="ARBA00022737"/>
    </source>
</evidence>
<keyword evidence="3" id="KW-0433">Leucine-rich repeat</keyword>
<evidence type="ECO:0000313" key="11">
    <source>
        <dbReference type="EnsemblPlants" id="cds.evm.model.03.1610"/>
    </source>
</evidence>
<dbReference type="InterPro" id="IPR011009">
    <property type="entry name" value="Kinase-like_dom_sf"/>
</dbReference>
<dbReference type="GO" id="GO:0004672">
    <property type="term" value="F:protein kinase activity"/>
    <property type="evidence" value="ECO:0007669"/>
    <property type="project" value="InterPro"/>
</dbReference>
<evidence type="ECO:0000259" key="10">
    <source>
        <dbReference type="PROSITE" id="PS50011"/>
    </source>
</evidence>
<dbReference type="InterPro" id="IPR032675">
    <property type="entry name" value="LRR_dom_sf"/>
</dbReference>
<dbReference type="EMBL" id="UZAU01000322">
    <property type="status" value="NOT_ANNOTATED_CDS"/>
    <property type="molecule type" value="Genomic_DNA"/>
</dbReference>
<evidence type="ECO:0000256" key="7">
    <source>
        <dbReference type="ARBA" id="ARBA00022989"/>
    </source>
</evidence>
<dbReference type="InterPro" id="IPR000719">
    <property type="entry name" value="Prot_kinase_dom"/>
</dbReference>
<name>A0A803P5Z4_CANSA</name>
<dbReference type="OMA" id="TWKFKEF"/>
<dbReference type="FunFam" id="3.80.10.10:FF:000722">
    <property type="entry name" value="Leucine-rich repeat receptor-like protein kinase"/>
    <property type="match status" value="1"/>
</dbReference>
<keyword evidence="5 9" id="KW-0732">Signal</keyword>
<dbReference type="SUPFAM" id="SSF52058">
    <property type="entry name" value="L domain-like"/>
    <property type="match status" value="1"/>
</dbReference>
<dbReference type="Gene3D" id="3.80.10.10">
    <property type="entry name" value="Ribonuclease Inhibitor"/>
    <property type="match status" value="2"/>
</dbReference>
<proteinExistence type="predicted"/>
<feature type="signal peptide" evidence="9">
    <location>
        <begin position="1"/>
        <end position="21"/>
    </location>
</feature>
<dbReference type="Pfam" id="PF07714">
    <property type="entry name" value="PK_Tyr_Ser-Thr"/>
    <property type="match status" value="1"/>
</dbReference>
<accession>A0A803P5Z4</accession>
<dbReference type="SUPFAM" id="SSF56112">
    <property type="entry name" value="Protein kinase-like (PK-like)"/>
    <property type="match status" value="1"/>
</dbReference>
<keyword evidence="2" id="KW-0597">Phosphoprotein</keyword>
<dbReference type="PROSITE" id="PS50011">
    <property type="entry name" value="PROTEIN_KINASE_DOM"/>
    <property type="match status" value="1"/>
</dbReference>
<dbReference type="FunFam" id="3.80.10.10:FF:000129">
    <property type="entry name" value="Leucine-rich repeat receptor-like kinase"/>
    <property type="match status" value="1"/>
</dbReference>
<dbReference type="Gene3D" id="1.10.510.10">
    <property type="entry name" value="Transferase(Phosphotransferase) domain 1"/>
    <property type="match status" value="1"/>
</dbReference>
<dbReference type="AlphaFoldDB" id="A0A803P5Z4"/>
<organism evidence="11 12">
    <name type="scientific">Cannabis sativa</name>
    <name type="common">Hemp</name>
    <name type="synonym">Marijuana</name>
    <dbReference type="NCBI Taxonomy" id="3483"/>
    <lineage>
        <taxon>Eukaryota</taxon>
        <taxon>Viridiplantae</taxon>
        <taxon>Streptophyta</taxon>
        <taxon>Embryophyta</taxon>
        <taxon>Tracheophyta</taxon>
        <taxon>Spermatophyta</taxon>
        <taxon>Magnoliopsida</taxon>
        <taxon>eudicotyledons</taxon>
        <taxon>Gunneridae</taxon>
        <taxon>Pentapetalae</taxon>
        <taxon>rosids</taxon>
        <taxon>fabids</taxon>
        <taxon>Rosales</taxon>
        <taxon>Cannabaceae</taxon>
        <taxon>Cannabis</taxon>
    </lineage>
</organism>
<reference evidence="11" key="2">
    <citation type="submission" date="2021-03" db="UniProtKB">
        <authorList>
            <consortium name="EnsemblPlants"/>
        </authorList>
    </citation>
    <scope>IDENTIFICATION</scope>
</reference>
<dbReference type="Gramene" id="evm.model.03.1610">
    <property type="protein sequence ID" value="cds.evm.model.03.1610"/>
    <property type="gene ID" value="evm.TU.03.1610"/>
</dbReference>
<dbReference type="Gene3D" id="3.30.200.20">
    <property type="entry name" value="Phosphorylase Kinase, domain 1"/>
    <property type="match status" value="1"/>
</dbReference>